<organism evidence="2 3">
    <name type="scientific">Populus deltoides</name>
    <name type="common">Eastern poplar</name>
    <name type="synonym">Eastern cottonwood</name>
    <dbReference type="NCBI Taxonomy" id="3696"/>
    <lineage>
        <taxon>Eukaryota</taxon>
        <taxon>Viridiplantae</taxon>
        <taxon>Streptophyta</taxon>
        <taxon>Embryophyta</taxon>
        <taxon>Tracheophyta</taxon>
        <taxon>Spermatophyta</taxon>
        <taxon>Magnoliopsida</taxon>
        <taxon>eudicotyledons</taxon>
        <taxon>Gunneridae</taxon>
        <taxon>Pentapetalae</taxon>
        <taxon>rosids</taxon>
        <taxon>fabids</taxon>
        <taxon>Malpighiales</taxon>
        <taxon>Salicaceae</taxon>
        <taxon>Saliceae</taxon>
        <taxon>Populus</taxon>
    </lineage>
</organism>
<protein>
    <submittedName>
        <fullName evidence="2">Uncharacterized protein</fullName>
    </submittedName>
</protein>
<proteinExistence type="predicted"/>
<reference evidence="2" key="1">
    <citation type="journal article" date="2021" name="J. Hered.">
        <title>Genome Assembly of Salicaceae Populus deltoides (Eastern Cottonwood) I-69 Based on Nanopore Sequencing and Hi-C Technologies.</title>
        <authorList>
            <person name="Bai S."/>
            <person name="Wu H."/>
            <person name="Zhang J."/>
            <person name="Pan Z."/>
            <person name="Zhao W."/>
            <person name="Li Z."/>
            <person name="Tong C."/>
        </authorList>
    </citation>
    <scope>NUCLEOTIDE SEQUENCE</scope>
    <source>
        <tissue evidence="2">Leaf</tissue>
    </source>
</reference>
<name>A0A8T2YYZ2_POPDE</name>
<dbReference type="SUPFAM" id="SSF52058">
    <property type="entry name" value="L domain-like"/>
    <property type="match status" value="2"/>
</dbReference>
<accession>A0A8T2YYZ2</accession>
<dbReference type="EMBL" id="JACEGQ020000004">
    <property type="protein sequence ID" value="KAH8510298.1"/>
    <property type="molecule type" value="Genomic_DNA"/>
</dbReference>
<dbReference type="PANTHER" id="PTHR36766:SF40">
    <property type="entry name" value="DISEASE RESISTANCE PROTEIN RGA3"/>
    <property type="match status" value="1"/>
</dbReference>
<dbReference type="AlphaFoldDB" id="A0A8T2YYZ2"/>
<comment type="caution">
    <text evidence="2">The sequence shown here is derived from an EMBL/GenBank/DDBJ whole genome shotgun (WGS) entry which is preliminary data.</text>
</comment>
<dbReference type="GO" id="GO:0006952">
    <property type="term" value="P:defense response"/>
    <property type="evidence" value="ECO:0007669"/>
    <property type="project" value="UniProtKB-KW"/>
</dbReference>
<evidence type="ECO:0000313" key="3">
    <source>
        <dbReference type="Proteomes" id="UP000807159"/>
    </source>
</evidence>
<keyword evidence="3" id="KW-1185">Reference proteome</keyword>
<dbReference type="InterPro" id="IPR032675">
    <property type="entry name" value="LRR_dom_sf"/>
</dbReference>
<sequence length="536" mass="60259">MLGWEQWFWSDGVNESTLGKFPKLSELTLKNCPRLIGNLPSCLPSLKKLRIKKCQGVVLALRAAPDLTSLASLQLIEIYGLVSLQEELVQALVALEDLDLECCNELTYLWQDGVDLDKLSSLKRLRIVECEQLVSLVEGEERILPCNLEVLTEEDCCNLGKPANGLSSLTSLRDLRIRACRKLVCFSEGAGLPLSLKRLDISNCDSLRSLPDGMMTVVNDSDCNHCLLEALSVTACPSLNWLPKGKLPKTLKYLNISCDNQESLPEGILQRDARETSRSNLEHLILRSLSVTTFPTGEFPISLKELAIFYCRIPSLPPLHFLFHLTELTILGCNELKWFPKEGLPLPNLISLVIDGCEKLRSLPTHMDSLKSLQHLRISKCHRLDSLPERGLPPNLTSLEIINCKISRPMSEWGLRMLTSLKRFSVESTIDVDRFPDDEGLLLPPSLTFLEISNQENLKSISRGLQHLTSLEVLNIFKCPILQFFPREGFPLSLGCIRIRSSPLLEERCLKEKGDPWSIIAHIPIVDIVVQQDLKE</sequence>
<dbReference type="Gene3D" id="3.80.10.10">
    <property type="entry name" value="Ribonuclease Inhibitor"/>
    <property type="match status" value="4"/>
</dbReference>
<dbReference type="Proteomes" id="UP000807159">
    <property type="component" value="Chromosome 4"/>
</dbReference>
<keyword evidence="1" id="KW-0611">Plant defense</keyword>
<dbReference type="PANTHER" id="PTHR36766">
    <property type="entry name" value="PLANT BROAD-SPECTRUM MILDEW RESISTANCE PROTEIN RPW8"/>
    <property type="match status" value="1"/>
</dbReference>
<gene>
    <name evidence="2" type="ORF">H0E87_008013</name>
</gene>
<evidence type="ECO:0000313" key="2">
    <source>
        <dbReference type="EMBL" id="KAH8510298.1"/>
    </source>
</evidence>
<evidence type="ECO:0000256" key="1">
    <source>
        <dbReference type="ARBA" id="ARBA00022821"/>
    </source>
</evidence>